<evidence type="ECO:0000256" key="1">
    <source>
        <dbReference type="SAM" id="MobiDB-lite"/>
    </source>
</evidence>
<proteinExistence type="predicted"/>
<sequence length="337" mass="37030">MTKEKYPHPSPLFSSTTAATRAPPSSGRRVRAVSGRRCSSPAVSVQLLPATAVTTPPVPCEFDLEVLFPSSSRNLVHPRYIQFIQKSSEISSYAWGAAPLAISQKRPREIETTDSPTSPTHDVSYKRPRQVESTDDPVIQQNPVVDPPLVHVEVGDSAPSPSQQDSERSPPPVVEVTTIPPVTQPSPTTPVATIPPVTQPSPAPPSLTTPSLTTPVTWWQCPTPPEVASTVGPVAASVRLSGLLGMFSNEDQFKDMERRRHKPKAVKEIKDLAMHPSCRTPEDMVGLKRSHWILFVVDIKRMKVNLLDPLRDESNCNLRVVYSTEFYVMEKIIPCLG</sequence>
<name>A0AAD8M1D3_9APIA</name>
<organism evidence="2 3">
    <name type="scientific">Heracleum sosnowskyi</name>
    <dbReference type="NCBI Taxonomy" id="360622"/>
    <lineage>
        <taxon>Eukaryota</taxon>
        <taxon>Viridiplantae</taxon>
        <taxon>Streptophyta</taxon>
        <taxon>Embryophyta</taxon>
        <taxon>Tracheophyta</taxon>
        <taxon>Spermatophyta</taxon>
        <taxon>Magnoliopsida</taxon>
        <taxon>eudicotyledons</taxon>
        <taxon>Gunneridae</taxon>
        <taxon>Pentapetalae</taxon>
        <taxon>asterids</taxon>
        <taxon>campanulids</taxon>
        <taxon>Apiales</taxon>
        <taxon>Apiaceae</taxon>
        <taxon>Apioideae</taxon>
        <taxon>apioid superclade</taxon>
        <taxon>Tordylieae</taxon>
        <taxon>Tordyliinae</taxon>
        <taxon>Heracleum</taxon>
    </lineage>
</organism>
<gene>
    <name evidence="2" type="ORF">POM88_049405</name>
</gene>
<comment type="caution">
    <text evidence="2">The sequence shown here is derived from an EMBL/GenBank/DDBJ whole genome shotgun (WGS) entry which is preliminary data.</text>
</comment>
<evidence type="ECO:0000313" key="2">
    <source>
        <dbReference type="EMBL" id="KAK1356149.1"/>
    </source>
</evidence>
<dbReference type="AlphaFoldDB" id="A0AAD8M1D3"/>
<dbReference type="Proteomes" id="UP001237642">
    <property type="component" value="Unassembled WGS sequence"/>
</dbReference>
<feature type="region of interest" description="Disordered" evidence="1">
    <location>
        <begin position="1"/>
        <end position="33"/>
    </location>
</feature>
<protein>
    <submittedName>
        <fullName evidence="2">Uncharacterized protein</fullName>
    </submittedName>
</protein>
<keyword evidence="3" id="KW-1185">Reference proteome</keyword>
<feature type="region of interest" description="Disordered" evidence="1">
    <location>
        <begin position="106"/>
        <end position="191"/>
    </location>
</feature>
<reference evidence="2" key="2">
    <citation type="submission" date="2023-05" db="EMBL/GenBank/DDBJ databases">
        <authorList>
            <person name="Schelkunov M.I."/>
        </authorList>
    </citation>
    <scope>NUCLEOTIDE SEQUENCE</scope>
    <source>
        <strain evidence="2">Hsosn_3</strain>
        <tissue evidence="2">Leaf</tissue>
    </source>
</reference>
<reference evidence="2" key="1">
    <citation type="submission" date="2023-02" db="EMBL/GenBank/DDBJ databases">
        <title>Genome of toxic invasive species Heracleum sosnowskyi carries increased number of genes despite the absence of recent whole-genome duplications.</title>
        <authorList>
            <person name="Schelkunov M."/>
            <person name="Shtratnikova V."/>
            <person name="Makarenko M."/>
            <person name="Klepikova A."/>
            <person name="Omelchenko D."/>
            <person name="Novikova G."/>
            <person name="Obukhova E."/>
            <person name="Bogdanov V."/>
            <person name="Penin A."/>
            <person name="Logacheva M."/>
        </authorList>
    </citation>
    <scope>NUCLEOTIDE SEQUENCE</scope>
    <source>
        <strain evidence="2">Hsosn_3</strain>
        <tissue evidence="2">Leaf</tissue>
    </source>
</reference>
<accession>A0AAD8M1D3</accession>
<feature type="compositionally biased region" description="Basic and acidic residues" evidence="1">
    <location>
        <begin position="123"/>
        <end position="132"/>
    </location>
</feature>
<evidence type="ECO:0000313" key="3">
    <source>
        <dbReference type="Proteomes" id="UP001237642"/>
    </source>
</evidence>
<dbReference type="EMBL" id="JAUIZM010000011">
    <property type="protein sequence ID" value="KAK1356149.1"/>
    <property type="molecule type" value="Genomic_DNA"/>
</dbReference>